<name>A0A9D0ZNE8_9FIRM</name>
<keyword evidence="1" id="KW-0812">Transmembrane</keyword>
<evidence type="ECO:0000313" key="2">
    <source>
        <dbReference type="EMBL" id="HIQ83715.1"/>
    </source>
</evidence>
<reference evidence="2" key="1">
    <citation type="submission" date="2020-10" db="EMBL/GenBank/DDBJ databases">
        <authorList>
            <person name="Gilroy R."/>
        </authorList>
    </citation>
    <scope>NUCLEOTIDE SEQUENCE</scope>
    <source>
        <strain evidence="2">ChiSjej6B24-2974</strain>
    </source>
</reference>
<evidence type="ECO:0000313" key="3">
    <source>
        <dbReference type="Proteomes" id="UP000824260"/>
    </source>
</evidence>
<feature type="transmembrane region" description="Helical" evidence="1">
    <location>
        <begin position="20"/>
        <end position="39"/>
    </location>
</feature>
<accession>A0A9D0ZNE8</accession>
<evidence type="ECO:0000256" key="1">
    <source>
        <dbReference type="SAM" id="Phobius"/>
    </source>
</evidence>
<gene>
    <name evidence="2" type="ORF">IAA52_11505</name>
</gene>
<dbReference type="PANTHER" id="PTHR37314">
    <property type="entry name" value="SLR0142 PROTEIN"/>
    <property type="match status" value="1"/>
</dbReference>
<comment type="caution">
    <text evidence="2">The sequence shown here is derived from an EMBL/GenBank/DDBJ whole genome shotgun (WGS) entry which is preliminary data.</text>
</comment>
<protein>
    <submittedName>
        <fullName evidence="2">DUF1275 domain-containing protein</fullName>
    </submittedName>
</protein>
<dbReference type="InterPro" id="IPR010699">
    <property type="entry name" value="DUF1275"/>
</dbReference>
<reference evidence="2" key="2">
    <citation type="journal article" date="2021" name="PeerJ">
        <title>Extensive microbial diversity within the chicken gut microbiome revealed by metagenomics and culture.</title>
        <authorList>
            <person name="Gilroy R."/>
            <person name="Ravi A."/>
            <person name="Getino M."/>
            <person name="Pursley I."/>
            <person name="Horton D.L."/>
            <person name="Alikhan N.F."/>
            <person name="Baker D."/>
            <person name="Gharbi K."/>
            <person name="Hall N."/>
            <person name="Watson M."/>
            <person name="Adriaenssens E.M."/>
            <person name="Foster-Nyarko E."/>
            <person name="Jarju S."/>
            <person name="Secka A."/>
            <person name="Antonio M."/>
            <person name="Oren A."/>
            <person name="Chaudhuri R.R."/>
            <person name="La Ragione R."/>
            <person name="Hildebrand F."/>
            <person name="Pallen M.J."/>
        </authorList>
    </citation>
    <scope>NUCLEOTIDE SEQUENCE</scope>
    <source>
        <strain evidence="2">ChiSjej6B24-2974</strain>
    </source>
</reference>
<keyword evidence="1" id="KW-0472">Membrane</keyword>
<feature type="transmembrane region" description="Helical" evidence="1">
    <location>
        <begin position="69"/>
        <end position="88"/>
    </location>
</feature>
<feature type="transmembrane region" description="Helical" evidence="1">
    <location>
        <begin position="100"/>
        <end position="119"/>
    </location>
</feature>
<dbReference type="Pfam" id="PF06912">
    <property type="entry name" value="DUF1275"/>
    <property type="match status" value="1"/>
</dbReference>
<proteinExistence type="predicted"/>
<feature type="transmembrane region" description="Helical" evidence="1">
    <location>
        <begin position="208"/>
        <end position="225"/>
    </location>
</feature>
<sequence length="230" mass="25770">MFHKAKLADGERSLPRHQIFAVGIILSMLAGYLEAYTYILRGGVFCNGQTSNIALMMINFVRGDFSRALYYPIPIAAFFFGIVFAAFLRSHMHNLKWARVEMLFLLLEMALLFIVGFVPQGGGDTPVNIVVTFICAVQYEIFRETRGLPYASIFCTGNLRTAAEYFYAFTSQRDRQAGATCLRYLIVIGAFALGVFGGAQLARVWDVKSIWVCCVMLVALMPLMVRVKPN</sequence>
<organism evidence="2 3">
    <name type="scientific">Candidatus Pullichristensenella stercorigallinarum</name>
    <dbReference type="NCBI Taxonomy" id="2840909"/>
    <lineage>
        <taxon>Bacteria</taxon>
        <taxon>Bacillati</taxon>
        <taxon>Bacillota</taxon>
        <taxon>Clostridia</taxon>
        <taxon>Candidatus Pullichristensenella</taxon>
    </lineage>
</organism>
<dbReference type="Proteomes" id="UP000824260">
    <property type="component" value="Unassembled WGS sequence"/>
</dbReference>
<dbReference type="EMBL" id="DVFZ01000106">
    <property type="protein sequence ID" value="HIQ83715.1"/>
    <property type="molecule type" value="Genomic_DNA"/>
</dbReference>
<feature type="transmembrane region" description="Helical" evidence="1">
    <location>
        <begin position="181"/>
        <end position="202"/>
    </location>
</feature>
<dbReference type="AlphaFoldDB" id="A0A9D0ZNE8"/>
<dbReference type="PANTHER" id="PTHR37314:SF4">
    <property type="entry name" value="UPF0700 TRANSMEMBRANE PROTEIN YOAK"/>
    <property type="match status" value="1"/>
</dbReference>
<keyword evidence="1" id="KW-1133">Transmembrane helix</keyword>